<gene>
    <name evidence="1" type="ORF">O0R46_02045</name>
</gene>
<proteinExistence type="predicted"/>
<protein>
    <recommendedName>
        <fullName evidence="3">Phage protein</fullName>
    </recommendedName>
</protein>
<organism evidence="1 2">
    <name type="scientific">Peptostreptococcus equinus</name>
    <dbReference type="NCBI Taxonomy" id="3003601"/>
    <lineage>
        <taxon>Bacteria</taxon>
        <taxon>Bacillati</taxon>
        <taxon>Bacillota</taxon>
        <taxon>Clostridia</taxon>
        <taxon>Peptostreptococcales</taxon>
        <taxon>Peptostreptococcaceae</taxon>
        <taxon>Peptostreptococcus</taxon>
    </lineage>
</organism>
<accession>A0ABY7JS07</accession>
<evidence type="ECO:0000313" key="2">
    <source>
        <dbReference type="Proteomes" id="UP001164187"/>
    </source>
</evidence>
<dbReference type="EMBL" id="CP114052">
    <property type="protein sequence ID" value="WAW15254.1"/>
    <property type="molecule type" value="Genomic_DNA"/>
</dbReference>
<sequence length="82" mass="9532">MKHILTVTEHIRITHEIEVSHKTDSKEYIDSALDYVQDIADDIDEYKEILSDFGFNIVNHEEKIDEDSLECLYADVIGGNYE</sequence>
<evidence type="ECO:0000313" key="1">
    <source>
        <dbReference type="EMBL" id="WAW15254.1"/>
    </source>
</evidence>
<dbReference type="Proteomes" id="UP001164187">
    <property type="component" value="Chromosome"/>
</dbReference>
<name>A0ABY7JS07_9FIRM</name>
<evidence type="ECO:0008006" key="3">
    <source>
        <dbReference type="Google" id="ProtNLM"/>
    </source>
</evidence>
<keyword evidence="2" id="KW-1185">Reference proteome</keyword>
<reference evidence="1" key="1">
    <citation type="submission" date="2022-12" db="EMBL/GenBank/DDBJ databases">
        <title>Peptostreptococcus.</title>
        <authorList>
            <person name="Lee S.H."/>
        </authorList>
    </citation>
    <scope>NUCLEOTIDE SEQUENCE</scope>
    <source>
        <strain evidence="1">CBA3647</strain>
    </source>
</reference>
<dbReference type="RefSeq" id="WP_269311946.1">
    <property type="nucleotide sequence ID" value="NZ_CP114052.1"/>
</dbReference>